<dbReference type="AlphaFoldDB" id="A0A316AP23"/>
<dbReference type="Proteomes" id="UP000245880">
    <property type="component" value="Unassembled WGS sequence"/>
</dbReference>
<comment type="caution">
    <text evidence="2">The sequence shown here is derived from an EMBL/GenBank/DDBJ whole genome shotgun (WGS) entry which is preliminary data.</text>
</comment>
<keyword evidence="1" id="KW-0732">Signal</keyword>
<dbReference type="RefSeq" id="WP_229203241.1">
    <property type="nucleotide sequence ID" value="NZ_QGDT01000002.1"/>
</dbReference>
<dbReference type="InterPro" id="IPR021889">
    <property type="entry name" value="DUF3500"/>
</dbReference>
<dbReference type="Pfam" id="PF12006">
    <property type="entry name" value="DUF3500"/>
    <property type="match status" value="1"/>
</dbReference>
<protein>
    <submittedName>
        <fullName evidence="2">Uncharacterized protein DUF3500</fullName>
    </submittedName>
</protein>
<evidence type="ECO:0000256" key="1">
    <source>
        <dbReference type="SAM" id="SignalP"/>
    </source>
</evidence>
<dbReference type="PANTHER" id="PTHR37489">
    <property type="entry name" value="DUF3500 DOMAIN-CONTAINING PROTEIN"/>
    <property type="match status" value="1"/>
</dbReference>
<dbReference type="PANTHER" id="PTHR37489:SF1">
    <property type="entry name" value="DUF3500 DOMAIN-CONTAINING PROTEIN"/>
    <property type="match status" value="1"/>
</dbReference>
<proteinExistence type="predicted"/>
<accession>A0A316AP23</accession>
<gene>
    <name evidence="2" type="ORF">CLV98_102369</name>
</gene>
<dbReference type="EMBL" id="QGDT01000002">
    <property type="protein sequence ID" value="PWJ59535.1"/>
    <property type="molecule type" value="Genomic_DNA"/>
</dbReference>
<name>A0A316AP23_9BACT</name>
<feature type="signal peptide" evidence="1">
    <location>
        <begin position="1"/>
        <end position="25"/>
    </location>
</feature>
<reference evidence="2 3" key="1">
    <citation type="submission" date="2018-03" db="EMBL/GenBank/DDBJ databases">
        <title>Genomic Encyclopedia of Archaeal and Bacterial Type Strains, Phase II (KMG-II): from individual species to whole genera.</title>
        <authorList>
            <person name="Goeker M."/>
        </authorList>
    </citation>
    <scope>NUCLEOTIDE SEQUENCE [LARGE SCALE GENOMIC DNA]</scope>
    <source>
        <strain evidence="2 3">DSM 100346</strain>
    </source>
</reference>
<keyword evidence="3" id="KW-1185">Reference proteome</keyword>
<feature type="chain" id="PRO_5016262257" evidence="1">
    <location>
        <begin position="26"/>
        <end position="360"/>
    </location>
</feature>
<evidence type="ECO:0000313" key="2">
    <source>
        <dbReference type="EMBL" id="PWJ59535.1"/>
    </source>
</evidence>
<organism evidence="2 3">
    <name type="scientific">Dyadobacter jejuensis</name>
    <dbReference type="NCBI Taxonomy" id="1082580"/>
    <lineage>
        <taxon>Bacteria</taxon>
        <taxon>Pseudomonadati</taxon>
        <taxon>Bacteroidota</taxon>
        <taxon>Cytophagia</taxon>
        <taxon>Cytophagales</taxon>
        <taxon>Spirosomataceae</taxon>
        <taxon>Dyadobacter</taxon>
    </lineage>
</organism>
<evidence type="ECO:0000313" key="3">
    <source>
        <dbReference type="Proteomes" id="UP000245880"/>
    </source>
</evidence>
<sequence>MNKYIPRIAWWAIMCFLLPVPASQAQQSPADQQALTLQMQQKAQDFMTSLGDEGRNKALFPFDDAQRFDWHFVPRDRKGLPLKEMTDLQREKAMALVRTMLSTEGLLKVQQIMDLENVLRVVESRPPNDLRRDPDNYSFIIFGEPGAEPGAAPWGWRVEGHHLSLHFSFYKGQISFTPGFMGSNPGTVLADVPQKNRNVLRQEQMFAFELLGMLSEEQRKKSILSDKAPYDILTGNSRKALLENFEGISYQELDATQRKKFEGLIQVYLNRYPITLASHRWEQLRSQGLEHIYFAWMGDLAPAMGPGHGHYYRIHGPGFLIEFDNTQNDANHIHTVVRDLDNDFGEDMLGLHYQQDHPKK</sequence>